<comment type="similarity">
    <text evidence="2">Belongs to the UPF0719 family.</text>
</comment>
<evidence type="ECO:0000256" key="7">
    <source>
        <dbReference type="SAM" id="Phobius"/>
    </source>
</evidence>
<dbReference type="EMBL" id="FOGD01000009">
    <property type="protein sequence ID" value="SER53316.1"/>
    <property type="molecule type" value="Genomic_DNA"/>
</dbReference>
<dbReference type="Pfam" id="PF03994">
    <property type="entry name" value="DUF350"/>
    <property type="match status" value="1"/>
</dbReference>
<proteinExistence type="inferred from homology"/>
<evidence type="ECO:0008006" key="10">
    <source>
        <dbReference type="Google" id="ProtNLM"/>
    </source>
</evidence>
<feature type="transmembrane region" description="Helical" evidence="7">
    <location>
        <begin position="53"/>
        <end position="72"/>
    </location>
</feature>
<evidence type="ECO:0000256" key="5">
    <source>
        <dbReference type="ARBA" id="ARBA00022989"/>
    </source>
</evidence>
<evidence type="ECO:0000313" key="9">
    <source>
        <dbReference type="Proteomes" id="UP000199766"/>
    </source>
</evidence>
<keyword evidence="5 7" id="KW-1133">Transmembrane helix</keyword>
<name>A0A1H9PYD8_9BURK</name>
<sequence length="75" mass="8109">MMGLEWLRPAAFLGSILFALVGVLVFWISFIIIDKLTPYDLWGEIVEKHNKALALVVAAMCLGISIIVAAAIHGG</sequence>
<gene>
    <name evidence="8" type="ORF">SAMN02982919_02567</name>
</gene>
<dbReference type="Proteomes" id="UP000199766">
    <property type="component" value="Unassembled WGS sequence"/>
</dbReference>
<keyword evidence="9" id="KW-1185">Reference proteome</keyword>
<dbReference type="OrthoDB" id="200249at2"/>
<keyword evidence="3" id="KW-1003">Cell membrane</keyword>
<keyword evidence="4 7" id="KW-0812">Transmembrane</keyword>
<dbReference type="GO" id="GO:0005886">
    <property type="term" value="C:plasma membrane"/>
    <property type="evidence" value="ECO:0007669"/>
    <property type="project" value="UniProtKB-SubCell"/>
</dbReference>
<dbReference type="AlphaFoldDB" id="A0A1H9PYD8"/>
<evidence type="ECO:0000256" key="1">
    <source>
        <dbReference type="ARBA" id="ARBA00004651"/>
    </source>
</evidence>
<evidence type="ECO:0000256" key="6">
    <source>
        <dbReference type="ARBA" id="ARBA00023136"/>
    </source>
</evidence>
<evidence type="ECO:0000313" key="8">
    <source>
        <dbReference type="EMBL" id="SER53316.1"/>
    </source>
</evidence>
<evidence type="ECO:0000256" key="2">
    <source>
        <dbReference type="ARBA" id="ARBA00005779"/>
    </source>
</evidence>
<reference evidence="8 9" key="1">
    <citation type="submission" date="2016-10" db="EMBL/GenBank/DDBJ databases">
        <authorList>
            <person name="de Groot N.N."/>
        </authorList>
    </citation>
    <scope>NUCLEOTIDE SEQUENCE [LARGE SCALE GENOMIC DNA]</scope>
    <source>
        <strain evidence="8 9">ATCC 35958</strain>
    </source>
</reference>
<evidence type="ECO:0000256" key="3">
    <source>
        <dbReference type="ARBA" id="ARBA00022475"/>
    </source>
</evidence>
<comment type="subcellular location">
    <subcellularLocation>
        <location evidence="1">Cell membrane</location>
        <topology evidence="1">Multi-pass membrane protein</topology>
    </subcellularLocation>
</comment>
<dbReference type="InterPro" id="IPR007140">
    <property type="entry name" value="DUF350"/>
</dbReference>
<evidence type="ECO:0000256" key="4">
    <source>
        <dbReference type="ARBA" id="ARBA00022692"/>
    </source>
</evidence>
<protein>
    <recommendedName>
        <fullName evidence="10">DUF350 domain-containing protein</fullName>
    </recommendedName>
</protein>
<feature type="transmembrane region" description="Helical" evidence="7">
    <location>
        <begin position="12"/>
        <end position="33"/>
    </location>
</feature>
<accession>A0A1H9PYD8</accession>
<organism evidence="8 9">
    <name type="scientific">Giesbergeria anulus</name>
    <dbReference type="NCBI Taxonomy" id="180197"/>
    <lineage>
        <taxon>Bacteria</taxon>
        <taxon>Pseudomonadati</taxon>
        <taxon>Pseudomonadota</taxon>
        <taxon>Betaproteobacteria</taxon>
        <taxon>Burkholderiales</taxon>
        <taxon>Comamonadaceae</taxon>
        <taxon>Giesbergeria</taxon>
    </lineage>
</organism>
<dbReference type="STRING" id="180197.SAMN02982919_02567"/>
<dbReference type="RefSeq" id="WP_091458264.1">
    <property type="nucleotide sequence ID" value="NZ_FOGD01000009.1"/>
</dbReference>
<keyword evidence="6 7" id="KW-0472">Membrane</keyword>